<evidence type="ECO:0000256" key="1">
    <source>
        <dbReference type="SAM" id="MobiDB-lite"/>
    </source>
</evidence>
<feature type="region of interest" description="Disordered" evidence="1">
    <location>
        <begin position="1"/>
        <end position="33"/>
    </location>
</feature>
<accession>A0A8S5R7F7</accession>
<name>A0A8S5R7F7_9VIRU</name>
<organism evidence="2">
    <name type="scientific">virus sp. ct8MV80</name>
    <dbReference type="NCBI Taxonomy" id="2826793"/>
    <lineage>
        <taxon>Viruses</taxon>
    </lineage>
</organism>
<reference evidence="2" key="1">
    <citation type="journal article" date="2021" name="Proc. Natl. Acad. Sci. U.S.A.">
        <title>A Catalog of Tens of Thousands of Viruses from Human Metagenomes Reveals Hidden Associations with Chronic Diseases.</title>
        <authorList>
            <person name="Tisza M.J."/>
            <person name="Buck C.B."/>
        </authorList>
    </citation>
    <scope>NUCLEOTIDE SEQUENCE</scope>
    <source>
        <strain evidence="2">Ct8MV80</strain>
    </source>
</reference>
<evidence type="ECO:0000313" key="2">
    <source>
        <dbReference type="EMBL" id="DAE27311.1"/>
    </source>
</evidence>
<dbReference type="EMBL" id="BK015835">
    <property type="protein sequence ID" value="DAE27311.1"/>
    <property type="molecule type" value="Genomic_DNA"/>
</dbReference>
<proteinExistence type="predicted"/>
<sequence length="33" mass="3589">MSQLNAQDVSIQVQSSRSSPLLQNKTIMPTANT</sequence>
<protein>
    <submittedName>
        <fullName evidence="2">Uncharacterized protein</fullName>
    </submittedName>
</protein>